<reference evidence="1" key="1">
    <citation type="submission" date="2023-04" db="EMBL/GenBank/DDBJ databases">
        <title>A chromosome-level genome assembly of the parasitoid wasp Eretmocerus hayati.</title>
        <authorList>
            <person name="Zhong Y."/>
            <person name="Liu S."/>
            <person name="Liu Y."/>
        </authorList>
    </citation>
    <scope>NUCLEOTIDE SEQUENCE</scope>
    <source>
        <strain evidence="1">ZJU_SS_LIU_2023</strain>
    </source>
</reference>
<organism evidence="1 2">
    <name type="scientific">Eretmocerus hayati</name>
    <dbReference type="NCBI Taxonomy" id="131215"/>
    <lineage>
        <taxon>Eukaryota</taxon>
        <taxon>Metazoa</taxon>
        <taxon>Ecdysozoa</taxon>
        <taxon>Arthropoda</taxon>
        <taxon>Hexapoda</taxon>
        <taxon>Insecta</taxon>
        <taxon>Pterygota</taxon>
        <taxon>Neoptera</taxon>
        <taxon>Endopterygota</taxon>
        <taxon>Hymenoptera</taxon>
        <taxon>Apocrita</taxon>
        <taxon>Proctotrupomorpha</taxon>
        <taxon>Chalcidoidea</taxon>
        <taxon>Aphelinidae</taxon>
        <taxon>Aphelininae</taxon>
        <taxon>Eretmocerus</taxon>
    </lineage>
</organism>
<accession>A0ACC2NVX3</accession>
<evidence type="ECO:0000313" key="1">
    <source>
        <dbReference type="EMBL" id="KAJ8675277.1"/>
    </source>
</evidence>
<evidence type="ECO:0000313" key="2">
    <source>
        <dbReference type="Proteomes" id="UP001239111"/>
    </source>
</evidence>
<gene>
    <name evidence="1" type="ORF">QAD02_011063</name>
</gene>
<keyword evidence="2" id="KW-1185">Reference proteome</keyword>
<dbReference type="EMBL" id="CM056742">
    <property type="protein sequence ID" value="KAJ8675277.1"/>
    <property type="molecule type" value="Genomic_DNA"/>
</dbReference>
<dbReference type="Proteomes" id="UP001239111">
    <property type="component" value="Chromosome 2"/>
</dbReference>
<protein>
    <submittedName>
        <fullName evidence="1">Uncharacterized protein</fullName>
    </submittedName>
</protein>
<comment type="caution">
    <text evidence="1">The sequence shown here is derived from an EMBL/GenBank/DDBJ whole genome shotgun (WGS) entry which is preliminary data.</text>
</comment>
<name>A0ACC2NVX3_9HYME</name>
<sequence length="541" mass="62871">MSIDVRRKNTVRELFGSNLHQKQTRVGKKLSPRYRFRAAIRLVIEYREWIGDQSSNEEISGDVTANVKRAQRKKADEHDLTVEDRAVLLTPRNKRSTTDEKYLEHLIKEIRAFKKYPEDVRDTIAPECDYLYVREGKTVIRQGHKALALYYVARGQLQILKDVVDEVTGEVTQIEVGLLERGDIFGQIALLHNVRRTATVVSKTSVDLLLIKKNAFNEYLKFILKEELDALRDALVNFNYFKGWSEEIMRDCCILSKIVTFKPDEILLGDGKGMIHYVHFLLSGECRLIEHFNVEKIRIGKKIKYKLYESGPEDKQPRQRVGRSKKIIPENELKVMILENDAQNAASNTNLTTKEEASTAAMEYIKMISTNKQTANVHPDKISIITVTLQDVINQWHEITDVVEMLMKKPSVTSLSSLPKNVETVFMQICTFYRGACFGLGEQMKNRRVVSVTPSKCLLIPRYWLTQHNRANIWERVKLFMNSKFPDKNELLSKYVENKAWAKHRREYVQNLIEHGRRIPNDTKNYDVPYSIRINDDIVDY</sequence>
<proteinExistence type="predicted"/>